<proteinExistence type="inferred from homology"/>
<dbReference type="NCBIfam" id="TIGR00667">
    <property type="entry name" value="aat"/>
    <property type="match status" value="1"/>
</dbReference>
<keyword evidence="2 4" id="KW-0808">Transferase</keyword>
<reference evidence="6" key="1">
    <citation type="journal article" date="2019" name="Int. J. Syst. Evol. Microbiol.">
        <title>The Global Catalogue of Microorganisms (GCM) 10K type strain sequencing project: providing services to taxonomists for standard genome sequencing and annotation.</title>
        <authorList>
            <consortium name="The Broad Institute Genomics Platform"/>
            <consortium name="The Broad Institute Genome Sequencing Center for Infectious Disease"/>
            <person name="Wu L."/>
            <person name="Ma J."/>
        </authorList>
    </citation>
    <scope>NUCLEOTIDE SEQUENCE [LARGE SCALE GENOMIC DNA]</scope>
    <source>
        <strain evidence="6">CGMCC 1.12371</strain>
    </source>
</reference>
<comment type="function">
    <text evidence="4">Functions in the N-end rule pathway of protein degradation where it conjugates Leu, Phe and, less efficiently, Met from aminoacyl-tRNAs to the N-termini of proteins containing an N-terminal arginine or lysine.</text>
</comment>
<dbReference type="InterPro" id="IPR042221">
    <property type="entry name" value="Leu/Phe-tRNA_Trfase_N"/>
</dbReference>
<dbReference type="InterPro" id="IPR042203">
    <property type="entry name" value="Leu/Phe-tRNA_Trfase_C"/>
</dbReference>
<evidence type="ECO:0000256" key="1">
    <source>
        <dbReference type="ARBA" id="ARBA00022490"/>
    </source>
</evidence>
<evidence type="ECO:0000256" key="2">
    <source>
        <dbReference type="ARBA" id="ARBA00022679"/>
    </source>
</evidence>
<gene>
    <name evidence="4 5" type="primary">aat</name>
    <name evidence="5" type="ORF">ACFQPB_16980</name>
</gene>
<dbReference type="Gene3D" id="3.30.70.3550">
    <property type="entry name" value="Leucyl/phenylalanyl-tRNA-protein transferase, N-terminal domain"/>
    <property type="match status" value="1"/>
</dbReference>
<dbReference type="GO" id="GO:0008914">
    <property type="term" value="F:leucyl-tRNA--protein transferase activity"/>
    <property type="evidence" value="ECO:0007669"/>
    <property type="project" value="UniProtKB-EC"/>
</dbReference>
<accession>A0ABW2QM93</accession>
<comment type="catalytic activity">
    <reaction evidence="4">
        <text>N-terminal L-arginyl-[protein] + L-leucyl-tRNA(Leu) = N-terminal L-leucyl-L-arginyl-[protein] + tRNA(Leu) + H(+)</text>
        <dbReference type="Rhea" id="RHEA:50416"/>
        <dbReference type="Rhea" id="RHEA-COMP:9613"/>
        <dbReference type="Rhea" id="RHEA-COMP:9622"/>
        <dbReference type="Rhea" id="RHEA-COMP:12672"/>
        <dbReference type="Rhea" id="RHEA-COMP:12673"/>
        <dbReference type="ChEBI" id="CHEBI:15378"/>
        <dbReference type="ChEBI" id="CHEBI:64719"/>
        <dbReference type="ChEBI" id="CHEBI:78442"/>
        <dbReference type="ChEBI" id="CHEBI:78494"/>
        <dbReference type="ChEBI" id="CHEBI:133044"/>
        <dbReference type="EC" id="2.3.2.6"/>
    </reaction>
</comment>
<dbReference type="Pfam" id="PF03588">
    <property type="entry name" value="Leu_Phe_trans"/>
    <property type="match status" value="1"/>
</dbReference>
<comment type="catalytic activity">
    <reaction evidence="4">
        <text>L-phenylalanyl-tRNA(Phe) + an N-terminal L-alpha-aminoacyl-[protein] = an N-terminal L-phenylalanyl-L-alpha-aminoacyl-[protein] + tRNA(Phe)</text>
        <dbReference type="Rhea" id="RHEA:43632"/>
        <dbReference type="Rhea" id="RHEA-COMP:9668"/>
        <dbReference type="Rhea" id="RHEA-COMP:9699"/>
        <dbReference type="Rhea" id="RHEA-COMP:10636"/>
        <dbReference type="Rhea" id="RHEA-COMP:10637"/>
        <dbReference type="ChEBI" id="CHEBI:78442"/>
        <dbReference type="ChEBI" id="CHEBI:78531"/>
        <dbReference type="ChEBI" id="CHEBI:78597"/>
        <dbReference type="ChEBI" id="CHEBI:83561"/>
        <dbReference type="EC" id="2.3.2.6"/>
    </reaction>
</comment>
<dbReference type="Proteomes" id="UP001596501">
    <property type="component" value="Unassembled WGS sequence"/>
</dbReference>
<evidence type="ECO:0000256" key="4">
    <source>
        <dbReference type="HAMAP-Rule" id="MF_00688"/>
    </source>
</evidence>
<dbReference type="InterPro" id="IPR016181">
    <property type="entry name" value="Acyl_CoA_acyltransferase"/>
</dbReference>
<dbReference type="PANTHER" id="PTHR30098">
    <property type="entry name" value="LEUCYL/PHENYLALANYL-TRNA--PROTEIN TRANSFERASE"/>
    <property type="match status" value="1"/>
</dbReference>
<comment type="caution">
    <text evidence="5">The sequence shown here is derived from an EMBL/GenBank/DDBJ whole genome shotgun (WGS) entry which is preliminary data.</text>
</comment>
<dbReference type="SUPFAM" id="SSF55729">
    <property type="entry name" value="Acyl-CoA N-acyltransferases (Nat)"/>
    <property type="match status" value="1"/>
</dbReference>
<evidence type="ECO:0000256" key="3">
    <source>
        <dbReference type="ARBA" id="ARBA00023315"/>
    </source>
</evidence>
<comment type="similarity">
    <text evidence="4">Belongs to the L/F-transferase family.</text>
</comment>
<organism evidence="5 6">
    <name type="scientific">Hydrogenophaga atypica</name>
    <dbReference type="NCBI Taxonomy" id="249409"/>
    <lineage>
        <taxon>Bacteria</taxon>
        <taxon>Pseudomonadati</taxon>
        <taxon>Pseudomonadota</taxon>
        <taxon>Betaproteobacteria</taxon>
        <taxon>Burkholderiales</taxon>
        <taxon>Comamonadaceae</taxon>
        <taxon>Hydrogenophaga</taxon>
    </lineage>
</organism>
<evidence type="ECO:0000313" key="6">
    <source>
        <dbReference type="Proteomes" id="UP001596501"/>
    </source>
</evidence>
<dbReference type="InterPro" id="IPR004616">
    <property type="entry name" value="Leu/Phe-tRNA_Trfase"/>
</dbReference>
<dbReference type="PANTHER" id="PTHR30098:SF2">
    <property type="entry name" value="LEUCYL_PHENYLALANYL-TRNA--PROTEIN TRANSFERASE"/>
    <property type="match status" value="1"/>
</dbReference>
<keyword evidence="6" id="KW-1185">Reference proteome</keyword>
<evidence type="ECO:0000313" key="5">
    <source>
        <dbReference type="EMBL" id="MFC7410559.1"/>
    </source>
</evidence>
<dbReference type="Gene3D" id="3.40.630.70">
    <property type="entry name" value="Leucyl/phenylalanyl-tRNA-protein transferase, C-terminal domain"/>
    <property type="match status" value="1"/>
</dbReference>
<dbReference type="RefSeq" id="WP_382225803.1">
    <property type="nucleotide sequence ID" value="NZ_JBHTCA010000016.1"/>
</dbReference>
<protein>
    <recommendedName>
        <fullName evidence="4">Leucyl/phenylalanyl-tRNA--protein transferase</fullName>
        <ecNumber evidence="4">2.3.2.6</ecNumber>
    </recommendedName>
    <alternativeName>
        <fullName evidence="4">L/F-transferase</fullName>
    </alternativeName>
    <alternativeName>
        <fullName evidence="4">Leucyltransferase</fullName>
    </alternativeName>
    <alternativeName>
        <fullName evidence="4">Phenyalanyltransferase</fullName>
    </alternativeName>
</protein>
<comment type="subcellular location">
    <subcellularLocation>
        <location evidence="4">Cytoplasm</location>
    </subcellularLocation>
</comment>
<dbReference type="HAMAP" id="MF_00688">
    <property type="entry name" value="Leu_Phe_trans"/>
    <property type="match status" value="1"/>
</dbReference>
<comment type="catalytic activity">
    <reaction evidence="4">
        <text>N-terminal L-lysyl-[protein] + L-leucyl-tRNA(Leu) = N-terminal L-leucyl-L-lysyl-[protein] + tRNA(Leu) + H(+)</text>
        <dbReference type="Rhea" id="RHEA:12340"/>
        <dbReference type="Rhea" id="RHEA-COMP:9613"/>
        <dbReference type="Rhea" id="RHEA-COMP:9622"/>
        <dbReference type="Rhea" id="RHEA-COMP:12670"/>
        <dbReference type="Rhea" id="RHEA-COMP:12671"/>
        <dbReference type="ChEBI" id="CHEBI:15378"/>
        <dbReference type="ChEBI" id="CHEBI:65249"/>
        <dbReference type="ChEBI" id="CHEBI:78442"/>
        <dbReference type="ChEBI" id="CHEBI:78494"/>
        <dbReference type="ChEBI" id="CHEBI:133043"/>
        <dbReference type="EC" id="2.3.2.6"/>
    </reaction>
</comment>
<keyword evidence="1 4" id="KW-0963">Cytoplasm</keyword>
<sequence>MTRRAPALPWLEPGQAFPPLSSAWGAHDPAPGLLAAGGALDVPTLLAAYSQGIFPWYSEGQPILWWSPDPRMVLQVTDFRLHDSLRKPLFSGLRQQRIEIRFDHDFSAVIRHCAATPRHGQHGTWILPEMVAAYEALHRAGHAHSVETWWDGELAGGLYCVNLGSMVFGESMFSHRSNASKMALAGLVAFCRQHGITAIDCQQNTAHLASLGAREITRSDFVHHVHGTLATPAPAWRFLSVYWKHLLPAHEFT</sequence>
<dbReference type="EC" id="2.3.2.6" evidence="4"/>
<name>A0ABW2QM93_9BURK</name>
<dbReference type="EMBL" id="JBHTCA010000016">
    <property type="protein sequence ID" value="MFC7410559.1"/>
    <property type="molecule type" value="Genomic_DNA"/>
</dbReference>
<keyword evidence="3 4" id="KW-0012">Acyltransferase</keyword>